<dbReference type="RefSeq" id="WP_048038490.1">
    <property type="nucleotide sequence ID" value="NZ_CP009514.1"/>
</dbReference>
<dbReference type="HOGENOM" id="CLU_188846_1_0_2"/>
<gene>
    <name evidence="1" type="ORF">MSMAC_2539</name>
</gene>
<organism evidence="1 2">
    <name type="scientific">Methanosarcina mazei C16</name>
    <dbReference type="NCBI Taxonomy" id="1434113"/>
    <lineage>
        <taxon>Archaea</taxon>
        <taxon>Methanobacteriati</taxon>
        <taxon>Methanobacteriota</taxon>
        <taxon>Stenosarchaea group</taxon>
        <taxon>Methanomicrobia</taxon>
        <taxon>Methanosarcinales</taxon>
        <taxon>Methanosarcinaceae</taxon>
        <taxon>Methanosarcina</taxon>
    </lineage>
</organism>
<dbReference type="AlphaFoldDB" id="A0A0E3RWJ6"/>
<proteinExistence type="predicted"/>
<dbReference type="KEGG" id="mmac:MSMAC_2539"/>
<dbReference type="Pfam" id="PF09855">
    <property type="entry name" value="Zn_ribbon_13"/>
    <property type="match status" value="1"/>
</dbReference>
<accession>A0A0E3RWJ6</accession>
<dbReference type="InterPro" id="IPR018652">
    <property type="entry name" value="DUF2082_NA-bd_Znr"/>
</dbReference>
<dbReference type="EMBL" id="CP009514">
    <property type="protein sequence ID" value="AKB72429.1"/>
    <property type="molecule type" value="Genomic_DNA"/>
</dbReference>
<protein>
    <recommendedName>
        <fullName evidence="3">GTP-binding protein</fullName>
    </recommendedName>
</protein>
<sequence length="69" mass="7797">MSKNINFVCPKCGNSSYDIGEIRTTGGLISKLLDIQNKKFTHITCKHCKYTELYQADSSMLGNIFDLFT</sequence>
<name>A0A0E3RWJ6_METMZ</name>
<dbReference type="Proteomes" id="UP000033071">
    <property type="component" value="Chromosome"/>
</dbReference>
<reference evidence="1 2" key="1">
    <citation type="submission" date="2014-07" db="EMBL/GenBank/DDBJ databases">
        <title>Methanogenic archaea and the global carbon cycle.</title>
        <authorList>
            <person name="Henriksen J.R."/>
            <person name="Luke J."/>
            <person name="Reinhart S."/>
            <person name="Benedict M.N."/>
            <person name="Youngblut N.D."/>
            <person name="Metcalf M.E."/>
            <person name="Whitaker R.J."/>
            <person name="Metcalf W.W."/>
        </authorList>
    </citation>
    <scope>NUCLEOTIDE SEQUENCE [LARGE SCALE GENOMIC DNA]</scope>
    <source>
        <strain evidence="1 2">C16</strain>
    </source>
</reference>
<evidence type="ECO:0000313" key="2">
    <source>
        <dbReference type="Proteomes" id="UP000033071"/>
    </source>
</evidence>
<dbReference type="GeneID" id="24882542"/>
<evidence type="ECO:0000313" key="1">
    <source>
        <dbReference type="EMBL" id="AKB72429.1"/>
    </source>
</evidence>
<evidence type="ECO:0008006" key="3">
    <source>
        <dbReference type="Google" id="ProtNLM"/>
    </source>
</evidence>
<dbReference type="GeneID" id="24877393"/>
<dbReference type="PATRIC" id="fig|1434113.4.peg.3186"/>